<accession>A0A2K8Z8G2</accession>
<dbReference type="Proteomes" id="UP000232883">
    <property type="component" value="Chromosome"/>
</dbReference>
<name>A0A2K8Z8G2_9BACT</name>
<dbReference type="RefSeq" id="WP_100992713.1">
    <property type="nucleotide sequence ID" value="NZ_CP025096.1"/>
</dbReference>
<organism evidence="1 2">
    <name type="scientific">Spirosoma pollinicola</name>
    <dbReference type="NCBI Taxonomy" id="2057025"/>
    <lineage>
        <taxon>Bacteria</taxon>
        <taxon>Pseudomonadati</taxon>
        <taxon>Bacteroidota</taxon>
        <taxon>Cytophagia</taxon>
        <taxon>Cytophagales</taxon>
        <taxon>Cytophagaceae</taxon>
        <taxon>Spirosoma</taxon>
    </lineage>
</organism>
<keyword evidence="2" id="KW-1185">Reference proteome</keyword>
<sequence length="135" mass="15655">MDQQTTAIDGYAQLIGQRIVRQLALEWIQSKLPNEELTFVDCLNVLNHVQVITQDSRQTEIIFEQLFEQACRLNKSSAWFAQELQFEALVLTARNRLELARLYLTQSQPVDDAALDTYLERLSRRIEDSPLILSM</sequence>
<gene>
    <name evidence="1" type="ORF">CWM47_32555</name>
</gene>
<dbReference type="OrthoDB" id="965041at2"/>
<reference evidence="1 2" key="1">
    <citation type="submission" date="2017-11" db="EMBL/GenBank/DDBJ databases">
        <title>Taxonomic description and genome sequences of Spirosoma HA7 sp. nov., isolated from pollen microhabitat of Corylus avellana.</title>
        <authorList>
            <person name="Ambika Manirajan B."/>
            <person name="Suarez C."/>
            <person name="Ratering S."/>
            <person name="Geissler-Plaum R."/>
            <person name="Cardinale M."/>
            <person name="Sylvia S."/>
        </authorList>
    </citation>
    <scope>NUCLEOTIDE SEQUENCE [LARGE SCALE GENOMIC DNA]</scope>
    <source>
        <strain evidence="1 2">HA7</strain>
    </source>
</reference>
<evidence type="ECO:0000313" key="2">
    <source>
        <dbReference type="Proteomes" id="UP000232883"/>
    </source>
</evidence>
<proteinExistence type="predicted"/>
<protein>
    <submittedName>
        <fullName evidence="1">Uncharacterized protein</fullName>
    </submittedName>
</protein>
<dbReference type="KEGG" id="spir:CWM47_32555"/>
<evidence type="ECO:0000313" key="1">
    <source>
        <dbReference type="EMBL" id="AUD06163.1"/>
    </source>
</evidence>
<dbReference type="EMBL" id="CP025096">
    <property type="protein sequence ID" value="AUD06163.1"/>
    <property type="molecule type" value="Genomic_DNA"/>
</dbReference>
<dbReference type="AlphaFoldDB" id="A0A2K8Z8G2"/>